<sequence>MLFVITILLNMAASFVLFRVPLVTVRGRSNPVYLCIRFLNISDLIQAFLLLLMPIFATPDCGWKGGMLFCNVLGFLALYLLLVSPLITILMAFDRVIALYQPFKYRSHLGLTMLKVLLPCACCFVAFITILPIFGVGEYHVVRGRRMCLLDTITDDPVDQIYVLVVHYITLCALLFMAACTVTFQLKLCRMNFDKKHQTNSLRKRRTGRRTRNATITTMAVC</sequence>
<evidence type="ECO:0000313" key="13">
    <source>
        <dbReference type="Proteomes" id="UP000007875"/>
    </source>
</evidence>
<dbReference type="Proteomes" id="UP000007875">
    <property type="component" value="Unassembled WGS sequence"/>
</dbReference>
<feature type="transmembrane region" description="Helical" evidence="10">
    <location>
        <begin position="72"/>
        <end position="93"/>
    </location>
</feature>
<accession>H2YHF9</accession>
<evidence type="ECO:0000256" key="5">
    <source>
        <dbReference type="ARBA" id="ARBA00023040"/>
    </source>
</evidence>
<feature type="transmembrane region" description="Helical" evidence="10">
    <location>
        <begin position="32"/>
        <end position="52"/>
    </location>
</feature>
<dbReference type="PANTHER" id="PTHR11866:SF34">
    <property type="entry name" value="G-PROTEIN COUPLED RECEPTORS FAMILY 1 PROFILE DOMAIN-CONTAINING PROTEIN"/>
    <property type="match status" value="1"/>
</dbReference>
<protein>
    <recommendedName>
        <fullName evidence="11">G-protein coupled receptors family 1 profile domain-containing protein</fullName>
    </recommendedName>
</protein>
<evidence type="ECO:0000256" key="1">
    <source>
        <dbReference type="ARBA" id="ARBA00004651"/>
    </source>
</evidence>
<dbReference type="InterPro" id="IPR008365">
    <property type="entry name" value="Prostanoid_rcpt"/>
</dbReference>
<comment type="subcellular location">
    <subcellularLocation>
        <location evidence="1">Cell membrane</location>
        <topology evidence="1">Multi-pass membrane protein</topology>
    </subcellularLocation>
</comment>
<feature type="transmembrane region" description="Helical" evidence="10">
    <location>
        <begin position="114"/>
        <end position="141"/>
    </location>
</feature>
<dbReference type="HOGENOM" id="CLU_1247818_0_0_1"/>
<keyword evidence="4 10" id="KW-1133">Transmembrane helix</keyword>
<feature type="domain" description="G-protein coupled receptors family 1 profile" evidence="11">
    <location>
        <begin position="9"/>
        <end position="222"/>
    </location>
</feature>
<keyword evidence="8" id="KW-0325">Glycoprotein</keyword>
<keyword evidence="9" id="KW-0807">Transducer</keyword>
<evidence type="ECO:0000256" key="3">
    <source>
        <dbReference type="ARBA" id="ARBA00022692"/>
    </source>
</evidence>
<dbReference type="InParanoid" id="H2YHF9"/>
<dbReference type="STRING" id="51511.ENSCSAVP00000004758"/>
<evidence type="ECO:0000256" key="2">
    <source>
        <dbReference type="ARBA" id="ARBA00022475"/>
    </source>
</evidence>
<dbReference type="InterPro" id="IPR000276">
    <property type="entry name" value="GPCR_Rhodpsn"/>
</dbReference>
<dbReference type="GO" id="GO:0004930">
    <property type="term" value="F:G protein-coupled receptor activity"/>
    <property type="evidence" value="ECO:0007669"/>
    <property type="project" value="UniProtKB-KW"/>
</dbReference>
<evidence type="ECO:0000256" key="6">
    <source>
        <dbReference type="ARBA" id="ARBA00023136"/>
    </source>
</evidence>
<evidence type="ECO:0000256" key="8">
    <source>
        <dbReference type="ARBA" id="ARBA00023180"/>
    </source>
</evidence>
<dbReference type="GO" id="GO:0005886">
    <property type="term" value="C:plasma membrane"/>
    <property type="evidence" value="ECO:0007669"/>
    <property type="project" value="UniProtKB-SubCell"/>
</dbReference>
<evidence type="ECO:0000256" key="7">
    <source>
        <dbReference type="ARBA" id="ARBA00023170"/>
    </source>
</evidence>
<dbReference type="Gene3D" id="1.20.1070.10">
    <property type="entry name" value="Rhodopsin 7-helix transmembrane proteins"/>
    <property type="match status" value="1"/>
</dbReference>
<keyword evidence="3 10" id="KW-0812">Transmembrane</keyword>
<evidence type="ECO:0000313" key="12">
    <source>
        <dbReference type="Ensembl" id="ENSCSAVP00000004758.1"/>
    </source>
</evidence>
<feature type="transmembrane region" description="Helical" evidence="10">
    <location>
        <begin position="6"/>
        <end position="25"/>
    </location>
</feature>
<dbReference type="InterPro" id="IPR017452">
    <property type="entry name" value="GPCR_Rhodpsn_7TM"/>
</dbReference>
<evidence type="ECO:0000259" key="11">
    <source>
        <dbReference type="PROSITE" id="PS50262"/>
    </source>
</evidence>
<keyword evidence="5" id="KW-0297">G-protein coupled receptor</keyword>
<feature type="transmembrane region" description="Helical" evidence="10">
    <location>
        <begin position="161"/>
        <end position="186"/>
    </location>
</feature>
<evidence type="ECO:0000256" key="10">
    <source>
        <dbReference type="SAM" id="Phobius"/>
    </source>
</evidence>
<dbReference type="eggNOG" id="KOG3656">
    <property type="taxonomic scope" value="Eukaryota"/>
</dbReference>
<dbReference type="AlphaFoldDB" id="H2YHF9"/>
<evidence type="ECO:0000256" key="4">
    <source>
        <dbReference type="ARBA" id="ARBA00022989"/>
    </source>
</evidence>
<dbReference type="Ensembl" id="ENSCSAVT00000004826.1">
    <property type="protein sequence ID" value="ENSCSAVP00000004758.1"/>
    <property type="gene ID" value="ENSCSAVG00000002838.1"/>
</dbReference>
<dbReference type="PROSITE" id="PS50262">
    <property type="entry name" value="G_PROTEIN_RECEP_F1_2"/>
    <property type="match status" value="1"/>
</dbReference>
<dbReference type="Pfam" id="PF00001">
    <property type="entry name" value="7tm_1"/>
    <property type="match status" value="1"/>
</dbReference>
<evidence type="ECO:0000256" key="9">
    <source>
        <dbReference type="ARBA" id="ARBA00023224"/>
    </source>
</evidence>
<reference evidence="12" key="3">
    <citation type="submission" date="2025-09" db="UniProtKB">
        <authorList>
            <consortium name="Ensembl"/>
        </authorList>
    </citation>
    <scope>IDENTIFICATION</scope>
</reference>
<reference evidence="12" key="2">
    <citation type="submission" date="2025-08" db="UniProtKB">
        <authorList>
            <consortium name="Ensembl"/>
        </authorList>
    </citation>
    <scope>IDENTIFICATION</scope>
</reference>
<proteinExistence type="predicted"/>
<reference evidence="13" key="1">
    <citation type="submission" date="2003-08" db="EMBL/GenBank/DDBJ databases">
        <authorList>
            <person name="Birren B."/>
            <person name="Nusbaum C."/>
            <person name="Abebe A."/>
            <person name="Abouelleil A."/>
            <person name="Adekoya E."/>
            <person name="Ait-zahra M."/>
            <person name="Allen N."/>
            <person name="Allen T."/>
            <person name="An P."/>
            <person name="Anderson M."/>
            <person name="Anderson S."/>
            <person name="Arachchi H."/>
            <person name="Armbruster J."/>
            <person name="Bachantsang P."/>
            <person name="Baldwin J."/>
            <person name="Barry A."/>
            <person name="Bayul T."/>
            <person name="Blitshsteyn B."/>
            <person name="Bloom T."/>
            <person name="Blye J."/>
            <person name="Boguslavskiy L."/>
            <person name="Borowsky M."/>
            <person name="Boukhgalter B."/>
            <person name="Brunache A."/>
            <person name="Butler J."/>
            <person name="Calixte N."/>
            <person name="Calvo S."/>
            <person name="Camarata J."/>
            <person name="Campo K."/>
            <person name="Chang J."/>
            <person name="Cheshatsang Y."/>
            <person name="Citroen M."/>
            <person name="Collymore A."/>
            <person name="Considine T."/>
            <person name="Cook A."/>
            <person name="Cooke P."/>
            <person name="Corum B."/>
            <person name="Cuomo C."/>
            <person name="David R."/>
            <person name="Dawoe T."/>
            <person name="Degray S."/>
            <person name="Dodge S."/>
            <person name="Dooley K."/>
            <person name="Dorje P."/>
            <person name="Dorjee K."/>
            <person name="Dorris L."/>
            <person name="Duffey N."/>
            <person name="Dupes A."/>
            <person name="Elkins T."/>
            <person name="Engels R."/>
            <person name="Erickson J."/>
            <person name="Farina A."/>
            <person name="Faro S."/>
            <person name="Ferreira P."/>
            <person name="Fischer H."/>
            <person name="Fitzgerald M."/>
            <person name="Foley K."/>
            <person name="Gage D."/>
            <person name="Galagan J."/>
            <person name="Gearin G."/>
            <person name="Gnerre S."/>
            <person name="Gnirke A."/>
            <person name="Goyette A."/>
            <person name="Graham J."/>
            <person name="Grandbois E."/>
            <person name="Gyaltsen K."/>
            <person name="Hafez N."/>
            <person name="Hagopian D."/>
            <person name="Hagos B."/>
            <person name="Hall J."/>
            <person name="Hatcher B."/>
            <person name="Heller A."/>
            <person name="Higgins H."/>
            <person name="Honan T."/>
            <person name="Horn A."/>
            <person name="Houde N."/>
            <person name="Hughes L."/>
            <person name="Hulme W."/>
            <person name="Husby E."/>
            <person name="Iliev I."/>
            <person name="Jaffe D."/>
            <person name="Jones C."/>
            <person name="Kamal M."/>
            <person name="Kamat A."/>
            <person name="Kamvysselis M."/>
            <person name="Karlsson E."/>
            <person name="Kells C."/>
            <person name="Kieu A."/>
            <person name="Kisner P."/>
            <person name="Kodira C."/>
            <person name="Kulbokas E."/>
            <person name="Labutti K."/>
            <person name="Lama D."/>
            <person name="Landers T."/>
            <person name="Leger J."/>
            <person name="Levine S."/>
            <person name="Lewis D."/>
            <person name="Lewis T."/>
            <person name="Lindblad-toh K."/>
            <person name="Liu X."/>
            <person name="Lokyitsang T."/>
            <person name="Lokyitsang Y."/>
            <person name="Lucien O."/>
            <person name="Lui A."/>
            <person name="Ma L.J."/>
            <person name="Mabbitt R."/>
            <person name="Macdonald J."/>
            <person name="Maclean C."/>
            <person name="Major J."/>
            <person name="Manning J."/>
            <person name="Marabella R."/>
            <person name="Maru K."/>
            <person name="Matthews C."/>
            <person name="Mauceli E."/>
            <person name="Mccarthy M."/>
            <person name="Mcdonough S."/>
            <person name="Mcghee T."/>
            <person name="Meldrim J."/>
            <person name="Meneus L."/>
            <person name="Mesirov J."/>
            <person name="Mihalev A."/>
            <person name="Mihova T."/>
            <person name="Mikkelsen T."/>
            <person name="Mlenga V."/>
            <person name="Moru K."/>
            <person name="Mozes J."/>
            <person name="Mulrain L."/>
            <person name="Munson G."/>
            <person name="Naylor J."/>
            <person name="Newes C."/>
            <person name="Nguyen C."/>
            <person name="Nguyen N."/>
            <person name="Nguyen T."/>
            <person name="Nicol R."/>
            <person name="Nielsen C."/>
            <person name="Nizzari M."/>
            <person name="Norbu C."/>
            <person name="Norbu N."/>
            <person name="O'donnell P."/>
            <person name="Okoawo O."/>
            <person name="O'leary S."/>
            <person name="Omotosho B."/>
            <person name="O'neill K."/>
            <person name="Osman S."/>
            <person name="Parker S."/>
            <person name="Perrin D."/>
            <person name="Phunkhang P."/>
            <person name="Piqani B."/>
            <person name="Purcell S."/>
            <person name="Rachupka T."/>
            <person name="Ramasamy U."/>
            <person name="Rameau R."/>
            <person name="Ray V."/>
            <person name="Raymond C."/>
            <person name="Retta R."/>
            <person name="Richardson S."/>
            <person name="Rise C."/>
            <person name="Rodriguez J."/>
            <person name="Rogers J."/>
            <person name="Rogov P."/>
            <person name="Rutman M."/>
            <person name="Schupbach R."/>
            <person name="Seaman C."/>
            <person name="Settipalli S."/>
            <person name="Sharpe T."/>
            <person name="Sheridan J."/>
            <person name="Sherpa N."/>
            <person name="Shi J."/>
            <person name="Smirnov S."/>
            <person name="Smith C."/>
            <person name="Sougnez C."/>
            <person name="Spencer B."/>
            <person name="Stalker J."/>
            <person name="Stange-thomann N."/>
            <person name="Stavropoulos S."/>
            <person name="Stetson K."/>
            <person name="Stone C."/>
            <person name="Stone S."/>
            <person name="Stubbs M."/>
            <person name="Talamas J."/>
            <person name="Tchuinga P."/>
            <person name="Tenzing P."/>
            <person name="Tesfaye S."/>
            <person name="Theodore J."/>
            <person name="Thoulutsang Y."/>
            <person name="Topham K."/>
            <person name="Towey S."/>
            <person name="Tsamla T."/>
            <person name="Tsomo N."/>
            <person name="Vallee D."/>
            <person name="Vassiliev H."/>
            <person name="Venkataraman V."/>
            <person name="Vinson J."/>
            <person name="Vo A."/>
            <person name="Wade C."/>
            <person name="Wang S."/>
            <person name="Wangchuk T."/>
            <person name="Wangdi T."/>
            <person name="Whittaker C."/>
            <person name="Wilkinson J."/>
            <person name="Wu Y."/>
            <person name="Wyman D."/>
            <person name="Yadav S."/>
            <person name="Yang S."/>
            <person name="Yang X."/>
            <person name="Yeager S."/>
            <person name="Yee E."/>
            <person name="Young G."/>
            <person name="Zainoun J."/>
            <person name="Zembeck L."/>
            <person name="Zimmer A."/>
            <person name="Zody M."/>
            <person name="Lander E."/>
        </authorList>
    </citation>
    <scope>NUCLEOTIDE SEQUENCE [LARGE SCALE GENOMIC DNA]</scope>
</reference>
<dbReference type="OMA" id="QKENWIH"/>
<name>H2YHF9_CIOSA</name>
<dbReference type="SUPFAM" id="SSF81321">
    <property type="entry name" value="Family A G protein-coupled receptor-like"/>
    <property type="match status" value="1"/>
</dbReference>
<keyword evidence="7" id="KW-0675">Receptor</keyword>
<keyword evidence="13" id="KW-1185">Reference proteome</keyword>
<dbReference type="PANTHER" id="PTHR11866">
    <property type="entry name" value="G-PROTEIN COUPLED RECEPTOR FAMILY 1 MEMBER"/>
    <property type="match status" value="1"/>
</dbReference>
<organism evidence="12 13">
    <name type="scientific">Ciona savignyi</name>
    <name type="common">Pacific transparent sea squirt</name>
    <dbReference type="NCBI Taxonomy" id="51511"/>
    <lineage>
        <taxon>Eukaryota</taxon>
        <taxon>Metazoa</taxon>
        <taxon>Chordata</taxon>
        <taxon>Tunicata</taxon>
        <taxon>Ascidiacea</taxon>
        <taxon>Phlebobranchia</taxon>
        <taxon>Cionidae</taxon>
        <taxon>Ciona</taxon>
    </lineage>
</organism>
<keyword evidence="6 10" id="KW-0472">Membrane</keyword>
<keyword evidence="2" id="KW-1003">Cell membrane</keyword>